<keyword evidence="1" id="KW-0472">Membrane</keyword>
<accession>A0AA37CJF9</accession>
<evidence type="ECO:0000313" key="3">
    <source>
        <dbReference type="EMBL" id="GIZ94962.1"/>
    </source>
</evidence>
<name>A0AA37CJF9_AQUAC</name>
<sequence>MIVYFAIAAVAFILGTGVSNYEHWGGFTWWQGLVCGVVVGAAWHANKLVAAVLGFIGFLSLPLIAIGIGDGGLPNDSRSFFNGMSIALPFGYATGAWWTWAAFRPQLLQLAEAQNVKWLVRILGGR</sequence>
<feature type="transmembrane region" description="Helical" evidence="1">
    <location>
        <begin position="80"/>
        <end position="100"/>
    </location>
</feature>
<dbReference type="RefSeq" id="WP_203788690.1">
    <property type="nucleotide sequence ID" value="NZ_AP024354.1"/>
</dbReference>
<evidence type="ECO:0000313" key="2">
    <source>
        <dbReference type="EMBL" id="GIZ90591.1"/>
    </source>
</evidence>
<feature type="transmembrane region" description="Helical" evidence="1">
    <location>
        <begin position="27"/>
        <end position="43"/>
    </location>
</feature>
<feature type="transmembrane region" description="Helical" evidence="1">
    <location>
        <begin position="48"/>
        <end position="68"/>
    </location>
</feature>
<evidence type="ECO:0000313" key="5">
    <source>
        <dbReference type="Proteomes" id="UP000887228"/>
    </source>
</evidence>
<proteinExistence type="predicted"/>
<keyword evidence="1" id="KW-0812">Transmembrane</keyword>
<evidence type="ECO:0000313" key="4">
    <source>
        <dbReference type="Proteomes" id="UP000887212"/>
    </source>
</evidence>
<dbReference type="Proteomes" id="UP000887228">
    <property type="component" value="Unassembled WGS sequence"/>
</dbReference>
<reference evidence="2 5" key="1">
    <citation type="submission" date="2021-07" db="EMBL/GenBank/DDBJ databases">
        <title>Whole genome sequencing of carbapenem-resistant Pseudomonas spp. isolated in Japan.</title>
        <authorList>
            <person name="Suzuki M."/>
            <person name="Maehana S."/>
            <person name="Kitasato H."/>
        </authorList>
    </citation>
    <scope>NUCLEOTIDE SEQUENCE</scope>
    <source>
        <strain evidence="2">KAM435</strain>
        <strain evidence="3 5">KAM436</strain>
    </source>
</reference>
<dbReference type="Proteomes" id="UP000887212">
    <property type="component" value="Unassembled WGS sequence"/>
</dbReference>
<gene>
    <name evidence="2" type="ORF">KAM435_39180</name>
    <name evidence="3" type="ORF">KAM436_39300</name>
</gene>
<comment type="caution">
    <text evidence="2">The sequence shown here is derived from an EMBL/GenBank/DDBJ whole genome shotgun (WGS) entry which is preliminary data.</text>
</comment>
<dbReference type="EMBL" id="BPMT01000026">
    <property type="protein sequence ID" value="GIZ94962.1"/>
    <property type="molecule type" value="Genomic_DNA"/>
</dbReference>
<dbReference type="EMBL" id="BPMS01000028">
    <property type="protein sequence ID" value="GIZ90591.1"/>
    <property type="molecule type" value="Genomic_DNA"/>
</dbReference>
<evidence type="ECO:0000256" key="1">
    <source>
        <dbReference type="SAM" id="Phobius"/>
    </source>
</evidence>
<keyword evidence="1" id="KW-1133">Transmembrane helix</keyword>
<organism evidence="2 4">
    <name type="scientific">Aquipseudomonas alcaligenes</name>
    <name type="common">Pseudomonas alcaligenes</name>
    <dbReference type="NCBI Taxonomy" id="43263"/>
    <lineage>
        <taxon>Bacteria</taxon>
        <taxon>Pseudomonadati</taxon>
        <taxon>Pseudomonadota</taxon>
        <taxon>Gammaproteobacteria</taxon>
        <taxon>Pseudomonadales</taxon>
        <taxon>Pseudomonadaceae</taxon>
        <taxon>Aquipseudomonas</taxon>
    </lineage>
</organism>
<protein>
    <submittedName>
        <fullName evidence="2">Uncharacterized protein</fullName>
    </submittedName>
</protein>
<dbReference type="AlphaFoldDB" id="A0AA37CJF9"/>